<dbReference type="InterPro" id="IPR010259">
    <property type="entry name" value="S8pro/Inhibitor_I9"/>
</dbReference>
<dbReference type="Pfam" id="PF00082">
    <property type="entry name" value="Peptidase_S8"/>
    <property type="match status" value="1"/>
</dbReference>
<name>A0A6J1BPR9_MOMCH</name>
<dbReference type="PROSITE" id="PS51892">
    <property type="entry name" value="SUBTILASE"/>
    <property type="match status" value="1"/>
</dbReference>
<comment type="similarity">
    <text evidence="2 10">Belongs to the peptidase S8 family.</text>
</comment>
<evidence type="ECO:0000256" key="5">
    <source>
        <dbReference type="ARBA" id="ARBA00022729"/>
    </source>
</evidence>
<keyword evidence="4 10" id="KW-0645">Protease</keyword>
<dbReference type="GO" id="GO:0009609">
    <property type="term" value="P:response to symbiotic bacterium"/>
    <property type="evidence" value="ECO:0007669"/>
    <property type="project" value="UniProtKB-ARBA"/>
</dbReference>
<dbReference type="Pfam" id="PF05922">
    <property type="entry name" value="Inhibitor_I9"/>
    <property type="match status" value="1"/>
</dbReference>
<dbReference type="PROSITE" id="PS00138">
    <property type="entry name" value="SUBTILASE_SER"/>
    <property type="match status" value="1"/>
</dbReference>
<dbReference type="GO" id="GO:0006508">
    <property type="term" value="P:proteolysis"/>
    <property type="evidence" value="ECO:0007669"/>
    <property type="project" value="UniProtKB-KW"/>
</dbReference>
<evidence type="ECO:0000256" key="9">
    <source>
        <dbReference type="PIRSR" id="PIRSR615500-1"/>
    </source>
</evidence>
<reference evidence="16" key="1">
    <citation type="submission" date="2025-08" db="UniProtKB">
        <authorList>
            <consortium name="RefSeq"/>
        </authorList>
    </citation>
    <scope>IDENTIFICATION</scope>
    <source>
        <strain evidence="16">OHB3-1</strain>
    </source>
</reference>
<dbReference type="CDD" id="cd04852">
    <property type="entry name" value="Peptidases_S8_3"/>
    <property type="match status" value="1"/>
</dbReference>
<evidence type="ECO:0000256" key="4">
    <source>
        <dbReference type="ARBA" id="ARBA00022670"/>
    </source>
</evidence>
<dbReference type="InterPro" id="IPR041469">
    <property type="entry name" value="Subtilisin-like_FN3"/>
</dbReference>
<accession>A0A6J1BPR9</accession>
<dbReference type="Proteomes" id="UP000504603">
    <property type="component" value="Unplaced"/>
</dbReference>
<evidence type="ECO:0000256" key="6">
    <source>
        <dbReference type="ARBA" id="ARBA00022801"/>
    </source>
</evidence>
<dbReference type="SUPFAM" id="SSF52743">
    <property type="entry name" value="Subtilisin-like"/>
    <property type="match status" value="1"/>
</dbReference>
<dbReference type="PRINTS" id="PR00723">
    <property type="entry name" value="SUBTILISIN"/>
</dbReference>
<evidence type="ECO:0000313" key="15">
    <source>
        <dbReference type="Proteomes" id="UP000504603"/>
    </source>
</evidence>
<feature type="active site" description="Charge relay system" evidence="9 10">
    <location>
        <position position="213"/>
    </location>
</feature>
<sequence>MAAVAQPHNCFYFWFLFIAIFWFLLPSASTETDNYIVHMDLAAMPKPFATHHTWYSATLSSVLDNPRLGMLPSKLIHTYNHAINGFSASITPSELKALQKSPGYVSSVPDSSLQVDTTHSSHFLGLSSDSGVLLSNYGSDVIIGFVDTGVWAESESFSDEGMPEIPSRWKGKCESGTHCNKKLIGARFFNRGLIAKFPNVTISMNYTNDTNGHGTHTAATAAGGYVKDASFFGYGRGTARGVAPRARVAIYKAIWEEGNYVSDVIAAIDQAILDSVDVLSLSLGLDGALLYEDPVAIATFAAVERGILVTTSAGNKGPQLGTVHNGAPWVLNVAAGTMDRDFGGTIRLGNGVSVLGSSLFPLNSGMATSKLPLVFMGGCYNLKKLKKVGHKIVVCEDKDEYNSYSLSLQVDNVETAKVGVGVFISNLSDWDNSVQTSFPSIFLSPSNGNIIKHYIRTSSNPKARVSFHKTIFGRKPAPSVARYSSRGPAESCPFVLKPDIMAPGDAILASWPLKVAATDVNSRPIYSKFNVLSGTSMSCPHAAGVAALLKAAHPRWSPAAIRSAMMTTADVVDNTQTPIKDLGEKNKLATPLAMGSGHVNPNKAVDPGLIYDMEIQDYVNVLCALNYNKNQIQTITRSASNNCKNPSLDLNYPSFIVIVNASDSNTEMEISREFKRTVTNVVEEATTYEAKLTPMNGNGVRVTVKPHKLEFKGKNHKLSFTVKVQLGHWIVQRDPNVVFCYLSWVEVGGGHVARSPIVVTDLNFMLRSHQKNNT</sequence>
<dbReference type="Gene3D" id="2.60.40.2310">
    <property type="match status" value="1"/>
</dbReference>
<evidence type="ECO:0000259" key="12">
    <source>
        <dbReference type="Pfam" id="PF00082"/>
    </source>
</evidence>
<dbReference type="Gene3D" id="3.30.70.80">
    <property type="entry name" value="Peptidase S8 propeptide/proteinase inhibitor I9"/>
    <property type="match status" value="1"/>
</dbReference>
<dbReference type="InterPro" id="IPR036852">
    <property type="entry name" value="Peptidase_S8/S53_dom_sf"/>
</dbReference>
<evidence type="ECO:0000259" key="13">
    <source>
        <dbReference type="Pfam" id="PF05922"/>
    </source>
</evidence>
<keyword evidence="5 11" id="KW-0732">Signal</keyword>
<comment type="subcellular location">
    <subcellularLocation>
        <location evidence="1">Secreted</location>
    </subcellularLocation>
</comment>
<dbReference type="GO" id="GO:0004252">
    <property type="term" value="F:serine-type endopeptidase activity"/>
    <property type="evidence" value="ECO:0007669"/>
    <property type="project" value="UniProtKB-UniRule"/>
</dbReference>
<gene>
    <name evidence="16" type="primary">LOC111004540</name>
</gene>
<feature type="chain" id="PRO_5026937088" evidence="11">
    <location>
        <begin position="31"/>
        <end position="774"/>
    </location>
</feature>
<protein>
    <submittedName>
        <fullName evidence="16">Subtilisin-like protease SBT1.9</fullName>
    </submittedName>
</protein>
<evidence type="ECO:0000256" key="1">
    <source>
        <dbReference type="ARBA" id="ARBA00004613"/>
    </source>
</evidence>
<dbReference type="Gene3D" id="3.50.30.30">
    <property type="match status" value="1"/>
</dbReference>
<evidence type="ECO:0000256" key="10">
    <source>
        <dbReference type="PROSITE-ProRule" id="PRU01240"/>
    </source>
</evidence>
<dbReference type="Gene3D" id="3.40.50.200">
    <property type="entry name" value="Peptidase S8/S53 domain"/>
    <property type="match status" value="1"/>
</dbReference>
<evidence type="ECO:0000313" key="16">
    <source>
        <dbReference type="RefSeq" id="XP_022131269.1"/>
    </source>
</evidence>
<proteinExistence type="inferred from homology"/>
<dbReference type="InterPro" id="IPR037045">
    <property type="entry name" value="S8pro/Inhibitor_I9_sf"/>
</dbReference>
<dbReference type="InterPro" id="IPR000209">
    <property type="entry name" value="Peptidase_S8/S53_dom"/>
</dbReference>
<dbReference type="PANTHER" id="PTHR10795">
    <property type="entry name" value="PROPROTEIN CONVERTASE SUBTILISIN/KEXIN"/>
    <property type="match status" value="1"/>
</dbReference>
<dbReference type="GeneID" id="111004540"/>
<dbReference type="AlphaFoldDB" id="A0A6J1BPR9"/>
<feature type="domain" description="Inhibitor I9" evidence="13">
    <location>
        <begin position="34"/>
        <end position="115"/>
    </location>
</feature>
<dbReference type="InterPro" id="IPR015500">
    <property type="entry name" value="Peptidase_S8_subtilisin-rel"/>
</dbReference>
<dbReference type="KEGG" id="mcha:111004540"/>
<feature type="active site" description="Charge relay system" evidence="9 10">
    <location>
        <position position="536"/>
    </location>
</feature>
<evidence type="ECO:0000256" key="3">
    <source>
        <dbReference type="ARBA" id="ARBA00022525"/>
    </source>
</evidence>
<dbReference type="InterPro" id="IPR045051">
    <property type="entry name" value="SBT"/>
</dbReference>
<evidence type="ECO:0000256" key="11">
    <source>
        <dbReference type="SAM" id="SignalP"/>
    </source>
</evidence>
<dbReference type="CDD" id="cd02120">
    <property type="entry name" value="PA_subtilisin_like"/>
    <property type="match status" value="1"/>
</dbReference>
<dbReference type="GO" id="GO:0005576">
    <property type="term" value="C:extracellular region"/>
    <property type="evidence" value="ECO:0007669"/>
    <property type="project" value="UniProtKB-SubCell"/>
</dbReference>
<evidence type="ECO:0000256" key="7">
    <source>
        <dbReference type="ARBA" id="ARBA00022825"/>
    </source>
</evidence>
<feature type="domain" description="Subtilisin-like protease fibronectin type-III" evidence="14">
    <location>
        <begin position="649"/>
        <end position="759"/>
    </location>
</feature>
<dbReference type="RefSeq" id="XP_022131269.1">
    <property type="nucleotide sequence ID" value="XM_022275577.1"/>
</dbReference>
<feature type="domain" description="Peptidase S8/S53" evidence="12">
    <location>
        <begin position="138"/>
        <end position="575"/>
    </location>
</feature>
<dbReference type="InterPro" id="IPR034197">
    <property type="entry name" value="Peptidases_S8_3"/>
</dbReference>
<dbReference type="FunFam" id="3.30.70.80:FF:000003">
    <property type="entry name" value="Subtilisin-like protease SBT1.9"/>
    <property type="match status" value="1"/>
</dbReference>
<keyword evidence="7 10" id="KW-0720">Serine protease</keyword>
<feature type="active site" description="Charge relay system" evidence="9 10">
    <location>
        <position position="147"/>
    </location>
</feature>
<feature type="signal peptide" evidence="11">
    <location>
        <begin position="1"/>
        <end position="30"/>
    </location>
</feature>
<evidence type="ECO:0000256" key="2">
    <source>
        <dbReference type="ARBA" id="ARBA00011073"/>
    </source>
</evidence>
<keyword evidence="3" id="KW-0964">Secreted</keyword>
<dbReference type="InterPro" id="IPR023828">
    <property type="entry name" value="Peptidase_S8_Ser-AS"/>
</dbReference>
<evidence type="ECO:0000259" key="14">
    <source>
        <dbReference type="Pfam" id="PF17766"/>
    </source>
</evidence>
<dbReference type="FunFam" id="3.40.50.200:FF:000006">
    <property type="entry name" value="Subtilisin-like protease SBT1.5"/>
    <property type="match status" value="1"/>
</dbReference>
<keyword evidence="8" id="KW-0325">Glycoprotein</keyword>
<keyword evidence="15" id="KW-1185">Reference proteome</keyword>
<dbReference type="Pfam" id="PF17766">
    <property type="entry name" value="fn3_6"/>
    <property type="match status" value="1"/>
</dbReference>
<organism evidence="15 16">
    <name type="scientific">Momordica charantia</name>
    <name type="common">Bitter gourd</name>
    <name type="synonym">Balsam pear</name>
    <dbReference type="NCBI Taxonomy" id="3673"/>
    <lineage>
        <taxon>Eukaryota</taxon>
        <taxon>Viridiplantae</taxon>
        <taxon>Streptophyta</taxon>
        <taxon>Embryophyta</taxon>
        <taxon>Tracheophyta</taxon>
        <taxon>Spermatophyta</taxon>
        <taxon>Magnoliopsida</taxon>
        <taxon>eudicotyledons</taxon>
        <taxon>Gunneridae</taxon>
        <taxon>Pentapetalae</taxon>
        <taxon>rosids</taxon>
        <taxon>fabids</taxon>
        <taxon>Cucurbitales</taxon>
        <taxon>Cucurbitaceae</taxon>
        <taxon>Momordiceae</taxon>
        <taxon>Momordica</taxon>
    </lineage>
</organism>
<dbReference type="OrthoDB" id="206201at2759"/>
<evidence type="ECO:0000256" key="8">
    <source>
        <dbReference type="ARBA" id="ARBA00023180"/>
    </source>
</evidence>
<keyword evidence="6 10" id="KW-0378">Hydrolase</keyword>